<sequence length="112" mass="13070">MTYERIMGLNVIDDAEYQKYRAGMEPILNSMGGAFGFDFRVSEVLRSKSADPINRVFTIDFPSEEVMNQFFSHPDYLILKEQYLDHAVNSRTIISMHKKRRLKSRFLLSVIS</sequence>
<dbReference type="EMBL" id="CZQC01000043">
    <property type="protein sequence ID" value="CUS41452.1"/>
    <property type="molecule type" value="Genomic_DNA"/>
</dbReference>
<protein>
    <recommendedName>
        <fullName evidence="1">DUF1330 domain-containing protein</fullName>
    </recommendedName>
</protein>
<feature type="domain" description="DUF1330" evidence="1">
    <location>
        <begin position="6"/>
        <end position="82"/>
    </location>
</feature>
<dbReference type="Gene3D" id="3.30.70.100">
    <property type="match status" value="1"/>
</dbReference>
<dbReference type="InterPro" id="IPR010753">
    <property type="entry name" value="DUF1330"/>
</dbReference>
<dbReference type="Pfam" id="PF07045">
    <property type="entry name" value="DUF1330"/>
    <property type="match status" value="1"/>
</dbReference>
<gene>
    <name evidence="2" type="ORF">MGWOODY_Tha399</name>
</gene>
<evidence type="ECO:0000313" key="2">
    <source>
        <dbReference type="EMBL" id="CUS41452.1"/>
    </source>
</evidence>
<dbReference type="SUPFAM" id="SSF54909">
    <property type="entry name" value="Dimeric alpha+beta barrel"/>
    <property type="match status" value="1"/>
</dbReference>
<accession>A0A161JNJ6</accession>
<dbReference type="AlphaFoldDB" id="A0A161JNJ6"/>
<organism evidence="2">
    <name type="scientific">hydrothermal vent metagenome</name>
    <dbReference type="NCBI Taxonomy" id="652676"/>
    <lineage>
        <taxon>unclassified sequences</taxon>
        <taxon>metagenomes</taxon>
        <taxon>ecological metagenomes</taxon>
    </lineage>
</organism>
<reference evidence="2" key="1">
    <citation type="submission" date="2015-10" db="EMBL/GenBank/DDBJ databases">
        <authorList>
            <person name="Gilbert D.G."/>
        </authorList>
    </citation>
    <scope>NUCLEOTIDE SEQUENCE</scope>
</reference>
<name>A0A161JNJ6_9ZZZZ</name>
<dbReference type="InterPro" id="IPR011008">
    <property type="entry name" value="Dimeric_a/b-barrel"/>
</dbReference>
<proteinExistence type="predicted"/>
<evidence type="ECO:0000259" key="1">
    <source>
        <dbReference type="Pfam" id="PF07045"/>
    </source>
</evidence>